<keyword evidence="1" id="KW-0813">Transport</keyword>
<dbReference type="InterPro" id="IPR036909">
    <property type="entry name" value="Cyt_c-like_dom_sf"/>
</dbReference>
<protein>
    <submittedName>
        <fullName evidence="10">Cytochrome C oxidase Cbb3</fullName>
    </submittedName>
</protein>
<keyword evidence="8" id="KW-0812">Transmembrane</keyword>
<name>A0A225MB02_9BURK</name>
<evidence type="ECO:0000313" key="11">
    <source>
        <dbReference type="Proteomes" id="UP000214603"/>
    </source>
</evidence>
<keyword evidence="3 6" id="KW-0479">Metal-binding</keyword>
<keyword evidence="5 6" id="KW-0408">Iron</keyword>
<keyword evidence="8" id="KW-0472">Membrane</keyword>
<sequence length="183" mass="19168">MPEPSEGSRPIPWAVIAVVAVVFLSAVGYLWVTPQSSDPSLGDHRVAADFAVAKAAGGKADGAQIYASQCVACHQATGAGLPGVFPPLAGSEWVEGKPEVMARIVLHGVTGTLTVKGAKYNGQMPTFKDKLSDAEIAAVLTHVRTSFGNHAAPVDAALVKKERDETKAHDKPWNGDAELDAMR</sequence>
<proteinExistence type="predicted"/>
<feature type="transmembrane region" description="Helical" evidence="8">
    <location>
        <begin position="12"/>
        <end position="32"/>
    </location>
</feature>
<keyword evidence="11" id="KW-1185">Reference proteome</keyword>
<gene>
    <name evidence="10" type="ORF">CEY11_15355</name>
</gene>
<evidence type="ECO:0000256" key="1">
    <source>
        <dbReference type="ARBA" id="ARBA00022448"/>
    </source>
</evidence>
<keyword evidence="2 6" id="KW-0349">Heme</keyword>
<dbReference type="GO" id="GO:0020037">
    <property type="term" value="F:heme binding"/>
    <property type="evidence" value="ECO:0007669"/>
    <property type="project" value="InterPro"/>
</dbReference>
<feature type="region of interest" description="Disordered" evidence="7">
    <location>
        <begin position="160"/>
        <end position="183"/>
    </location>
</feature>
<dbReference type="Proteomes" id="UP000214603">
    <property type="component" value="Unassembled WGS sequence"/>
</dbReference>
<keyword evidence="8" id="KW-1133">Transmembrane helix</keyword>
<comment type="caution">
    <text evidence="10">The sequence shown here is derived from an EMBL/GenBank/DDBJ whole genome shotgun (WGS) entry which is preliminary data.</text>
</comment>
<dbReference type="GO" id="GO:0005506">
    <property type="term" value="F:iron ion binding"/>
    <property type="evidence" value="ECO:0007669"/>
    <property type="project" value="InterPro"/>
</dbReference>
<reference evidence="11" key="1">
    <citation type="submission" date="2017-06" db="EMBL/GenBank/DDBJ databases">
        <title>Herbaspirillum phytohormonus sp. nov., isolated from the root nodule of Robinia pseudoacacia in lead-zinc mine.</title>
        <authorList>
            <person name="Fan M."/>
            <person name="Lin Y."/>
        </authorList>
    </citation>
    <scope>NUCLEOTIDE SEQUENCE [LARGE SCALE GENOMIC DNA]</scope>
    <source>
        <strain evidence="11">SC-089</strain>
    </source>
</reference>
<accession>A0A225MB02</accession>
<dbReference type="PANTHER" id="PTHR35008:SF8">
    <property type="entry name" value="ALCOHOL DEHYDROGENASE CYTOCHROME C SUBUNIT"/>
    <property type="match status" value="1"/>
</dbReference>
<dbReference type="GO" id="GO:0009055">
    <property type="term" value="F:electron transfer activity"/>
    <property type="evidence" value="ECO:0007669"/>
    <property type="project" value="InterPro"/>
</dbReference>
<evidence type="ECO:0000256" key="2">
    <source>
        <dbReference type="ARBA" id="ARBA00022617"/>
    </source>
</evidence>
<evidence type="ECO:0000256" key="5">
    <source>
        <dbReference type="ARBA" id="ARBA00023004"/>
    </source>
</evidence>
<evidence type="ECO:0000256" key="3">
    <source>
        <dbReference type="ARBA" id="ARBA00022723"/>
    </source>
</evidence>
<dbReference type="PRINTS" id="PR00605">
    <property type="entry name" value="CYTCHROMECIC"/>
</dbReference>
<dbReference type="AlphaFoldDB" id="A0A225MB02"/>
<dbReference type="SUPFAM" id="SSF46626">
    <property type="entry name" value="Cytochrome c"/>
    <property type="match status" value="1"/>
</dbReference>
<dbReference type="OrthoDB" id="9809720at2"/>
<evidence type="ECO:0000256" key="8">
    <source>
        <dbReference type="SAM" id="Phobius"/>
    </source>
</evidence>
<evidence type="ECO:0000256" key="6">
    <source>
        <dbReference type="PROSITE-ProRule" id="PRU00433"/>
    </source>
</evidence>
<feature type="compositionally biased region" description="Basic and acidic residues" evidence="7">
    <location>
        <begin position="160"/>
        <end position="173"/>
    </location>
</feature>
<dbReference type="EMBL" id="NJIH01000008">
    <property type="protein sequence ID" value="OWT58465.1"/>
    <property type="molecule type" value="Genomic_DNA"/>
</dbReference>
<dbReference type="Pfam" id="PF13442">
    <property type="entry name" value="Cytochrome_CBB3"/>
    <property type="match status" value="1"/>
</dbReference>
<dbReference type="InterPro" id="IPR051459">
    <property type="entry name" value="Cytochrome_c-type_DH"/>
</dbReference>
<dbReference type="InterPro" id="IPR009056">
    <property type="entry name" value="Cyt_c-like_dom"/>
</dbReference>
<keyword evidence="4" id="KW-0249">Electron transport</keyword>
<evidence type="ECO:0000256" key="4">
    <source>
        <dbReference type="ARBA" id="ARBA00022982"/>
    </source>
</evidence>
<feature type="domain" description="Cytochrome c" evidence="9">
    <location>
        <begin position="57"/>
        <end position="147"/>
    </location>
</feature>
<evidence type="ECO:0000313" key="10">
    <source>
        <dbReference type="EMBL" id="OWT58465.1"/>
    </source>
</evidence>
<organism evidence="10 11">
    <name type="scientific">Candidimonas nitroreducens</name>
    <dbReference type="NCBI Taxonomy" id="683354"/>
    <lineage>
        <taxon>Bacteria</taxon>
        <taxon>Pseudomonadati</taxon>
        <taxon>Pseudomonadota</taxon>
        <taxon>Betaproteobacteria</taxon>
        <taxon>Burkholderiales</taxon>
        <taxon>Alcaligenaceae</taxon>
        <taxon>Candidimonas</taxon>
    </lineage>
</organism>
<dbReference type="RefSeq" id="WP_088604376.1">
    <property type="nucleotide sequence ID" value="NZ_NJIH01000008.1"/>
</dbReference>
<evidence type="ECO:0000256" key="7">
    <source>
        <dbReference type="SAM" id="MobiDB-lite"/>
    </source>
</evidence>
<dbReference type="PANTHER" id="PTHR35008">
    <property type="entry name" value="BLL4482 PROTEIN-RELATED"/>
    <property type="match status" value="1"/>
</dbReference>
<dbReference type="PROSITE" id="PS51007">
    <property type="entry name" value="CYTC"/>
    <property type="match status" value="1"/>
</dbReference>
<dbReference type="Gene3D" id="1.10.760.10">
    <property type="entry name" value="Cytochrome c-like domain"/>
    <property type="match status" value="1"/>
</dbReference>
<evidence type="ECO:0000259" key="9">
    <source>
        <dbReference type="PROSITE" id="PS51007"/>
    </source>
</evidence>
<dbReference type="InterPro" id="IPR008168">
    <property type="entry name" value="Cyt_C_IC"/>
</dbReference>